<sequence>MRYRNIVHLIVPDIGAFTQQGSGMWWCFFNLCLCLYCCCRISMVQLLTDSGKVARLYDVTTPGHMVLPESQSALL</sequence>
<accession>A0A553QEX6</accession>
<evidence type="ECO:0000313" key="2">
    <source>
        <dbReference type="EMBL" id="TRY88486.1"/>
    </source>
</evidence>
<keyword evidence="3" id="KW-1185">Reference proteome</keyword>
<evidence type="ECO:0000313" key="3">
    <source>
        <dbReference type="Proteomes" id="UP000316079"/>
    </source>
</evidence>
<keyword evidence="1" id="KW-0812">Transmembrane</keyword>
<keyword evidence="1" id="KW-0472">Membrane</keyword>
<comment type="caution">
    <text evidence="2">The sequence shown here is derived from an EMBL/GenBank/DDBJ whole genome shotgun (WGS) entry which is preliminary data.</text>
</comment>
<dbReference type="Proteomes" id="UP000316079">
    <property type="component" value="Unassembled WGS sequence"/>
</dbReference>
<evidence type="ECO:0000256" key="1">
    <source>
        <dbReference type="SAM" id="Phobius"/>
    </source>
</evidence>
<keyword evidence="1" id="KW-1133">Transmembrane helix</keyword>
<organism evidence="2 3">
    <name type="scientific">Danionella cerebrum</name>
    <dbReference type="NCBI Taxonomy" id="2873325"/>
    <lineage>
        <taxon>Eukaryota</taxon>
        <taxon>Metazoa</taxon>
        <taxon>Chordata</taxon>
        <taxon>Craniata</taxon>
        <taxon>Vertebrata</taxon>
        <taxon>Euteleostomi</taxon>
        <taxon>Actinopterygii</taxon>
        <taxon>Neopterygii</taxon>
        <taxon>Teleostei</taxon>
        <taxon>Ostariophysi</taxon>
        <taxon>Cypriniformes</taxon>
        <taxon>Danionidae</taxon>
        <taxon>Danioninae</taxon>
        <taxon>Danionella</taxon>
    </lineage>
</organism>
<name>A0A553QEX6_9TELE</name>
<feature type="transmembrane region" description="Helical" evidence="1">
    <location>
        <begin position="23"/>
        <end position="47"/>
    </location>
</feature>
<feature type="non-terminal residue" evidence="2">
    <location>
        <position position="75"/>
    </location>
</feature>
<dbReference type="OrthoDB" id="641149at2759"/>
<reference evidence="2 3" key="1">
    <citation type="journal article" date="2019" name="Sci. Data">
        <title>Hybrid genome assembly and annotation of Danionella translucida.</title>
        <authorList>
            <person name="Kadobianskyi M."/>
            <person name="Schulze L."/>
            <person name="Schuelke M."/>
            <person name="Judkewitz B."/>
        </authorList>
    </citation>
    <scope>NUCLEOTIDE SEQUENCE [LARGE SCALE GENOMIC DNA]</scope>
    <source>
        <strain evidence="2 3">Bolton</strain>
    </source>
</reference>
<protein>
    <submittedName>
        <fullName evidence="2">Uncharacterized protein</fullName>
    </submittedName>
</protein>
<dbReference type="AlphaFoldDB" id="A0A553QEX6"/>
<gene>
    <name evidence="2" type="ORF">DNTS_005164</name>
</gene>
<proteinExistence type="predicted"/>
<dbReference type="EMBL" id="SRMA01026045">
    <property type="protein sequence ID" value="TRY88486.1"/>
    <property type="molecule type" value="Genomic_DNA"/>
</dbReference>